<dbReference type="PANTHER" id="PTHR38420">
    <property type="entry name" value="AP-4-A PHOSPHORYLASE II"/>
    <property type="match status" value="1"/>
</dbReference>
<name>A0A8H5VTV9_9HYPO</name>
<dbReference type="GeneID" id="59306293"/>
<dbReference type="Pfam" id="PF09830">
    <property type="entry name" value="ATP_transf"/>
    <property type="match status" value="1"/>
</dbReference>
<dbReference type="OrthoDB" id="10267950at2759"/>
<dbReference type="EMBL" id="JAAQRI010000146">
    <property type="protein sequence ID" value="KAF5633139.1"/>
    <property type="molecule type" value="Genomic_DNA"/>
</dbReference>
<reference evidence="3 4" key="1">
    <citation type="submission" date="2020-05" db="EMBL/GenBank/DDBJ databases">
        <title>Identification and distribution of gene clusters putatively required for synthesis of sphingolipid metabolism inhibitors in phylogenetically diverse species of the filamentous fungus Fusarium.</title>
        <authorList>
            <person name="Kim H.-S."/>
            <person name="Busman M."/>
            <person name="Brown D.W."/>
            <person name="Divon H."/>
            <person name="Uhlig S."/>
            <person name="Proctor R.H."/>
        </authorList>
    </citation>
    <scope>NUCLEOTIDE SEQUENCE [LARGE SCALE GENOMIC DNA]</scope>
    <source>
        <strain evidence="3 4">NRRL 66243</strain>
    </source>
</reference>
<dbReference type="InterPro" id="IPR045759">
    <property type="entry name" value="Ap4A_phos1/2_N"/>
</dbReference>
<dbReference type="AlphaFoldDB" id="A0A8H5VTV9"/>
<dbReference type="RefSeq" id="XP_037205620.1">
    <property type="nucleotide sequence ID" value="XM_037354023.1"/>
</dbReference>
<feature type="domain" description="ATP adenylyltransferase C-terminal" evidence="1">
    <location>
        <begin position="191"/>
        <end position="303"/>
    </location>
</feature>
<dbReference type="PANTHER" id="PTHR38420:SF1">
    <property type="entry name" value="PUTATIVE (AFU_ORTHOLOGUE AFUA_5G14690)-RELATED"/>
    <property type="match status" value="1"/>
</dbReference>
<accession>A0A8H5VTV9</accession>
<keyword evidence="4" id="KW-1185">Reference proteome</keyword>
<dbReference type="Proteomes" id="UP000530670">
    <property type="component" value="Unassembled WGS sequence"/>
</dbReference>
<keyword evidence="3" id="KW-0808">Transferase</keyword>
<dbReference type="InterPro" id="IPR043171">
    <property type="entry name" value="Ap4A_phos1/2-like"/>
</dbReference>
<comment type="caution">
    <text evidence="3">The sequence shown here is derived from an EMBL/GenBank/DDBJ whole genome shotgun (WGS) entry which is preliminary data.</text>
</comment>
<dbReference type="InterPro" id="IPR036265">
    <property type="entry name" value="HIT-like_sf"/>
</dbReference>
<dbReference type="GO" id="GO:0005524">
    <property type="term" value="F:ATP binding"/>
    <property type="evidence" value="ECO:0007669"/>
    <property type="project" value="InterPro"/>
</dbReference>
<sequence>MTYDRPAPTTDGSALLSTFDALTKSGLVLYDETQKIVEHTDGDLKFHFVLTKALIKKPTLSTPESSSSPGTSLSKQLLPGSDIDTNGFEMGGSGSSTHFLVANKFCFSRPHLMMLTRDGYRRQYEPLNHSDFEAAWGTLASLNNETTDYVVFFNCGKDAGCSRLHKHVQLMPLPASGFAVDFLNSDSAKEPNVPFEWFYHKFQDRTTAAAKGTDIYLQLLQQATKAWKAITGKDIPDGQACPHNVAFTSRWIVVMPRRKAAVNKEAGVNAVSMLGVIAVATEKEIENWVKLGLTNSLRELGVPKNLGEMQGK</sequence>
<evidence type="ECO:0000259" key="2">
    <source>
        <dbReference type="Pfam" id="PF19327"/>
    </source>
</evidence>
<evidence type="ECO:0000313" key="4">
    <source>
        <dbReference type="Proteomes" id="UP000530670"/>
    </source>
</evidence>
<dbReference type="GO" id="GO:0009117">
    <property type="term" value="P:nucleotide metabolic process"/>
    <property type="evidence" value="ECO:0007669"/>
    <property type="project" value="InterPro"/>
</dbReference>
<keyword evidence="3" id="KW-0548">Nucleotidyltransferase</keyword>
<dbReference type="InterPro" id="IPR019200">
    <property type="entry name" value="ATP_adenylylTrfase_C"/>
</dbReference>
<feature type="domain" description="Ap4A phosphorylase 1/2 N-terminal" evidence="2">
    <location>
        <begin position="95"/>
        <end position="175"/>
    </location>
</feature>
<evidence type="ECO:0000313" key="3">
    <source>
        <dbReference type="EMBL" id="KAF5633139.1"/>
    </source>
</evidence>
<dbReference type="GO" id="GO:0003877">
    <property type="term" value="F:ATP:ADP adenylyltransferase activity"/>
    <property type="evidence" value="ECO:0007669"/>
    <property type="project" value="InterPro"/>
</dbReference>
<dbReference type="SUPFAM" id="SSF54197">
    <property type="entry name" value="HIT-like"/>
    <property type="match status" value="1"/>
</dbReference>
<dbReference type="Gene3D" id="3.30.428.70">
    <property type="match status" value="1"/>
</dbReference>
<protein>
    <submittedName>
        <fullName evidence="3">ATP adenylyltransferase II</fullName>
    </submittedName>
</protein>
<dbReference type="Pfam" id="PF19327">
    <property type="entry name" value="Ap4A_phos_N"/>
    <property type="match status" value="1"/>
</dbReference>
<gene>
    <name evidence="3" type="ORF">FTJAE_7318</name>
</gene>
<dbReference type="InterPro" id="IPR009163">
    <property type="entry name" value="Ap4A_phos1/2"/>
</dbReference>
<organism evidence="3 4">
    <name type="scientific">Fusarium tjaetaba</name>
    <dbReference type="NCBI Taxonomy" id="1567544"/>
    <lineage>
        <taxon>Eukaryota</taxon>
        <taxon>Fungi</taxon>
        <taxon>Dikarya</taxon>
        <taxon>Ascomycota</taxon>
        <taxon>Pezizomycotina</taxon>
        <taxon>Sordariomycetes</taxon>
        <taxon>Hypocreomycetidae</taxon>
        <taxon>Hypocreales</taxon>
        <taxon>Nectriaceae</taxon>
        <taxon>Fusarium</taxon>
        <taxon>Fusarium fujikuroi species complex</taxon>
    </lineage>
</organism>
<proteinExistence type="predicted"/>
<evidence type="ECO:0000259" key="1">
    <source>
        <dbReference type="Pfam" id="PF09830"/>
    </source>
</evidence>